<dbReference type="PANTHER" id="PTHR42944">
    <property type="entry name" value="ADENINE DNA GLYCOSYLASE"/>
    <property type="match status" value="1"/>
</dbReference>
<evidence type="ECO:0000259" key="14">
    <source>
        <dbReference type="SMART" id="SM00478"/>
    </source>
</evidence>
<dbReference type="EC" id="3.2.2.31" evidence="3 13"/>
<dbReference type="GO" id="GO:0000701">
    <property type="term" value="F:purine-specific mismatch base pair DNA N-glycosylase activity"/>
    <property type="evidence" value="ECO:0007669"/>
    <property type="project" value="UniProtKB-EC"/>
</dbReference>
<evidence type="ECO:0000256" key="10">
    <source>
        <dbReference type="ARBA" id="ARBA00023014"/>
    </source>
</evidence>
<organism evidence="15 16">
    <name type="scientific">Lachnospira intestinalis</name>
    <dbReference type="NCBI Taxonomy" id="3133158"/>
    <lineage>
        <taxon>Bacteria</taxon>
        <taxon>Bacillati</taxon>
        <taxon>Bacillota</taxon>
        <taxon>Clostridia</taxon>
        <taxon>Lachnospirales</taxon>
        <taxon>Lachnospiraceae</taxon>
        <taxon>Lachnospira</taxon>
    </lineage>
</organism>
<dbReference type="PROSITE" id="PS01155">
    <property type="entry name" value="ENDONUCLEASE_III_2"/>
    <property type="match status" value="1"/>
</dbReference>
<evidence type="ECO:0000256" key="6">
    <source>
        <dbReference type="ARBA" id="ARBA00022723"/>
    </source>
</evidence>
<dbReference type="Gene3D" id="1.10.1670.10">
    <property type="entry name" value="Helix-hairpin-Helix base-excision DNA repair enzymes (C-terminal)"/>
    <property type="match status" value="1"/>
</dbReference>
<comment type="caution">
    <text evidence="15">The sequence shown here is derived from an EMBL/GenBank/DDBJ whole genome shotgun (WGS) entry which is preliminary data.</text>
</comment>
<protein>
    <recommendedName>
        <fullName evidence="4 13">Adenine DNA glycosylase</fullName>
        <ecNumber evidence="3 13">3.2.2.31</ecNumber>
    </recommendedName>
</protein>
<keyword evidence="7 13" id="KW-0227">DNA damage</keyword>
<dbReference type="NCBIfam" id="TIGR01084">
    <property type="entry name" value="mutY"/>
    <property type="match status" value="1"/>
</dbReference>
<evidence type="ECO:0000313" key="16">
    <source>
        <dbReference type="Proteomes" id="UP001546774"/>
    </source>
</evidence>
<comment type="similarity">
    <text evidence="2 13">Belongs to the Nth/MutY family.</text>
</comment>
<dbReference type="Proteomes" id="UP001546774">
    <property type="component" value="Unassembled WGS sequence"/>
</dbReference>
<comment type="function">
    <text evidence="13">Adenine glycosylase active on G-A mispairs.</text>
</comment>
<dbReference type="EMBL" id="JBBMFS010000007">
    <property type="protein sequence ID" value="MEQ2555234.1"/>
    <property type="molecule type" value="Genomic_DNA"/>
</dbReference>
<evidence type="ECO:0000256" key="1">
    <source>
        <dbReference type="ARBA" id="ARBA00000843"/>
    </source>
</evidence>
<dbReference type="Pfam" id="PF00730">
    <property type="entry name" value="HhH-GPD"/>
    <property type="match status" value="1"/>
</dbReference>
<evidence type="ECO:0000313" key="15">
    <source>
        <dbReference type="EMBL" id="MEQ2555234.1"/>
    </source>
</evidence>
<dbReference type="CDD" id="cd03431">
    <property type="entry name" value="NUDIX_DNA_Glycosylase_C-MutY"/>
    <property type="match status" value="1"/>
</dbReference>
<dbReference type="SUPFAM" id="SSF48150">
    <property type="entry name" value="DNA-glycosylase"/>
    <property type="match status" value="1"/>
</dbReference>
<dbReference type="InterPro" id="IPR011257">
    <property type="entry name" value="DNA_glycosylase"/>
</dbReference>
<feature type="domain" description="HhH-GPD" evidence="14">
    <location>
        <begin position="43"/>
        <end position="194"/>
    </location>
</feature>
<evidence type="ECO:0000256" key="4">
    <source>
        <dbReference type="ARBA" id="ARBA00022023"/>
    </source>
</evidence>
<dbReference type="InterPro" id="IPR029119">
    <property type="entry name" value="MutY_C"/>
</dbReference>
<evidence type="ECO:0000256" key="3">
    <source>
        <dbReference type="ARBA" id="ARBA00012045"/>
    </source>
</evidence>
<dbReference type="Pfam" id="PF14815">
    <property type="entry name" value="NUDIX_4"/>
    <property type="match status" value="1"/>
</dbReference>
<comment type="catalytic activity">
    <reaction evidence="1 13">
        <text>Hydrolyzes free adenine bases from 7,8-dihydro-8-oxoguanine:adenine mismatched double-stranded DNA, leaving an apurinic site.</text>
        <dbReference type="EC" id="3.2.2.31"/>
    </reaction>
</comment>
<accession>A0ABV1H698</accession>
<dbReference type="InterPro" id="IPR003265">
    <property type="entry name" value="HhH-GPD_domain"/>
</dbReference>
<dbReference type="InterPro" id="IPR005760">
    <property type="entry name" value="A/G_AdeGlyc_MutY"/>
</dbReference>
<evidence type="ECO:0000256" key="8">
    <source>
        <dbReference type="ARBA" id="ARBA00022801"/>
    </source>
</evidence>
<dbReference type="CDD" id="cd00056">
    <property type="entry name" value="ENDO3c"/>
    <property type="match status" value="1"/>
</dbReference>
<dbReference type="InterPro" id="IPR004036">
    <property type="entry name" value="Endonuclease-III-like_CS2"/>
</dbReference>
<dbReference type="SMART" id="SM00478">
    <property type="entry name" value="ENDO3c"/>
    <property type="match status" value="1"/>
</dbReference>
<keyword evidence="12 13" id="KW-0326">Glycosidase</keyword>
<evidence type="ECO:0000256" key="13">
    <source>
        <dbReference type="RuleBase" id="RU365096"/>
    </source>
</evidence>
<keyword evidence="9 13" id="KW-0408">Iron</keyword>
<proteinExistence type="inferred from homology"/>
<evidence type="ECO:0000256" key="5">
    <source>
        <dbReference type="ARBA" id="ARBA00022485"/>
    </source>
</evidence>
<dbReference type="SUPFAM" id="SSF55811">
    <property type="entry name" value="Nudix"/>
    <property type="match status" value="1"/>
</dbReference>
<evidence type="ECO:0000256" key="7">
    <source>
        <dbReference type="ARBA" id="ARBA00022763"/>
    </source>
</evidence>
<keyword evidence="11" id="KW-0234">DNA repair</keyword>
<evidence type="ECO:0000256" key="12">
    <source>
        <dbReference type="ARBA" id="ARBA00023295"/>
    </source>
</evidence>
<gene>
    <name evidence="15" type="primary">mutY</name>
    <name evidence="15" type="ORF">WMO37_09480</name>
</gene>
<evidence type="ECO:0000256" key="2">
    <source>
        <dbReference type="ARBA" id="ARBA00008343"/>
    </source>
</evidence>
<dbReference type="Pfam" id="PF00633">
    <property type="entry name" value="HHH"/>
    <property type="match status" value="1"/>
</dbReference>
<keyword evidence="16" id="KW-1185">Reference proteome</keyword>
<keyword evidence="8 15" id="KW-0378">Hydrolase</keyword>
<dbReference type="InterPro" id="IPR044298">
    <property type="entry name" value="MIG/MutY"/>
</dbReference>
<reference evidence="15" key="1">
    <citation type="submission" date="2024-03" db="EMBL/GenBank/DDBJ databases">
        <title>Human intestinal bacterial collection.</title>
        <authorList>
            <person name="Pauvert C."/>
            <person name="Hitch T.C.A."/>
            <person name="Clavel T."/>
        </authorList>
    </citation>
    <scope>NUCLEOTIDE SEQUENCE [LARGE SCALE GENOMIC DNA]</scope>
    <source>
        <strain evidence="15">CLA-AA-H89B</strain>
    </source>
</reference>
<evidence type="ECO:0000256" key="9">
    <source>
        <dbReference type="ARBA" id="ARBA00023004"/>
    </source>
</evidence>
<evidence type="ECO:0000256" key="11">
    <source>
        <dbReference type="ARBA" id="ARBA00023204"/>
    </source>
</evidence>
<sequence length="353" mass="39902">MPLDLTQLSQITEPLLAWYEKNARVLPWRENTDAYRVWVSEIMLQQTRVDTVIPYYERFLRRFPDVAALAAAPEQELLKMWEGLGYYSRVRNMQKAAQQICEKYNGIFPNEYEQLLSLPGIGAYTAGAVASIAWNKPYAAVDGNVLRVVTRLTADSREISDTKFKNEITAALQEIYPVDKCGIFTQSLMELGAVVCMPNGTPRCTECPLQSLCSACAAGTQPAYPVKKKKAQRRIEEKTVLLMIHAGRLALQKRAKNGLLGGMWELPNLSGKADIAQIQKWLEKCGITDCRIQKGSPVCHIFTHIEWHMDSYLIECGKAAPDSDFTWITEQALEKEYALPTAFKKVYTQNRPL</sequence>
<dbReference type="PANTHER" id="PTHR42944:SF1">
    <property type="entry name" value="ADENINE DNA GLYCOSYLASE"/>
    <property type="match status" value="1"/>
</dbReference>
<keyword evidence="10" id="KW-0411">Iron-sulfur</keyword>
<name>A0ABV1H698_9FIRM</name>
<dbReference type="Gene3D" id="3.90.79.10">
    <property type="entry name" value="Nucleoside Triphosphate Pyrophosphohydrolase"/>
    <property type="match status" value="1"/>
</dbReference>
<dbReference type="InterPro" id="IPR015797">
    <property type="entry name" value="NUDIX_hydrolase-like_dom_sf"/>
</dbReference>
<keyword evidence="6" id="KW-0479">Metal-binding</keyword>
<comment type="cofactor">
    <cofactor evidence="13">
        <name>[4Fe-4S] cluster</name>
        <dbReference type="ChEBI" id="CHEBI:49883"/>
    </cofactor>
    <text evidence="13">Binds 1 [4Fe-4S] cluster.</text>
</comment>
<keyword evidence="5" id="KW-0004">4Fe-4S</keyword>
<dbReference type="InterPro" id="IPR023170">
    <property type="entry name" value="HhH_base_excis_C"/>
</dbReference>
<dbReference type="Gene3D" id="1.10.340.30">
    <property type="entry name" value="Hypothetical protein, domain 2"/>
    <property type="match status" value="1"/>
</dbReference>
<dbReference type="InterPro" id="IPR000445">
    <property type="entry name" value="HhH_motif"/>
</dbReference>